<evidence type="ECO:0000313" key="2">
    <source>
        <dbReference type="Proteomes" id="UP001610563"/>
    </source>
</evidence>
<accession>A0ABR4G1D6</accession>
<dbReference type="InterPro" id="IPR036770">
    <property type="entry name" value="Ankyrin_rpt-contain_sf"/>
</dbReference>
<evidence type="ECO:0000313" key="1">
    <source>
        <dbReference type="EMBL" id="KAL2789339.1"/>
    </source>
</evidence>
<dbReference type="SUPFAM" id="SSF48403">
    <property type="entry name" value="Ankyrin repeat"/>
    <property type="match status" value="1"/>
</dbReference>
<protein>
    <recommendedName>
        <fullName evidence="3">Ankyrin repeat-containing protein</fullName>
    </recommendedName>
</protein>
<keyword evidence="2" id="KW-1185">Reference proteome</keyword>
<comment type="caution">
    <text evidence="1">The sequence shown here is derived from an EMBL/GenBank/DDBJ whole genome shotgun (WGS) entry which is preliminary data.</text>
</comment>
<evidence type="ECO:0008006" key="3">
    <source>
        <dbReference type="Google" id="ProtNLM"/>
    </source>
</evidence>
<name>A0ABR4G1D6_9EURO</name>
<dbReference type="Proteomes" id="UP001610563">
    <property type="component" value="Unassembled WGS sequence"/>
</dbReference>
<dbReference type="EMBL" id="JBFTWV010000066">
    <property type="protein sequence ID" value="KAL2789339.1"/>
    <property type="molecule type" value="Genomic_DNA"/>
</dbReference>
<dbReference type="Gene3D" id="1.25.40.20">
    <property type="entry name" value="Ankyrin repeat-containing domain"/>
    <property type="match status" value="1"/>
</dbReference>
<gene>
    <name evidence="1" type="ORF">BJX66DRAFT_339467</name>
</gene>
<sequence length="283" mass="32240">MALCSRDEFHIRKALRTDFAHIDIMAQTVDVRRYVREEIEERIQRTALMLRSPALKEDIINTLISKAGGITGRFVVYLSPLAFCHSLQCIRYLERHGYSLGDVDDDGFPALHGLLSTIRLRRFNLQADLLGEHGLDRTCVNLERPSVAEVDAIIRRIPRFLRALGADRVLGMFPSEPQTGFSALCMAGRLGDVPACRALVSIGANIDFEAHPDGNPLDLGIIFNRLEVVEYLVRAGASIVYYSTREGRYKSAFGSVHWYPKTYQEIYRWMLVERYTEQRRICS</sequence>
<organism evidence="1 2">
    <name type="scientific">Aspergillus keveii</name>
    <dbReference type="NCBI Taxonomy" id="714993"/>
    <lineage>
        <taxon>Eukaryota</taxon>
        <taxon>Fungi</taxon>
        <taxon>Dikarya</taxon>
        <taxon>Ascomycota</taxon>
        <taxon>Pezizomycotina</taxon>
        <taxon>Eurotiomycetes</taxon>
        <taxon>Eurotiomycetidae</taxon>
        <taxon>Eurotiales</taxon>
        <taxon>Aspergillaceae</taxon>
        <taxon>Aspergillus</taxon>
        <taxon>Aspergillus subgen. Nidulantes</taxon>
    </lineage>
</organism>
<reference evidence="1 2" key="1">
    <citation type="submission" date="2024-07" db="EMBL/GenBank/DDBJ databases">
        <title>Section-level genome sequencing and comparative genomics of Aspergillus sections Usti and Cavernicolus.</title>
        <authorList>
            <consortium name="Lawrence Berkeley National Laboratory"/>
            <person name="Nybo J.L."/>
            <person name="Vesth T.C."/>
            <person name="Theobald S."/>
            <person name="Frisvad J.C."/>
            <person name="Larsen T.O."/>
            <person name="Kjaerboelling I."/>
            <person name="Rothschild-Mancinelli K."/>
            <person name="Lyhne E.K."/>
            <person name="Kogle M.E."/>
            <person name="Barry K."/>
            <person name="Clum A."/>
            <person name="Na H."/>
            <person name="Ledsgaard L."/>
            <person name="Lin J."/>
            <person name="Lipzen A."/>
            <person name="Kuo A."/>
            <person name="Riley R."/>
            <person name="Mondo S."/>
            <person name="Labutti K."/>
            <person name="Haridas S."/>
            <person name="Pangalinan J."/>
            <person name="Salamov A.A."/>
            <person name="Simmons B.A."/>
            <person name="Magnuson J.K."/>
            <person name="Chen J."/>
            <person name="Drula E."/>
            <person name="Henrissat B."/>
            <person name="Wiebenga A."/>
            <person name="Lubbers R.J."/>
            <person name="Gomes A.C."/>
            <person name="Makela M.R."/>
            <person name="Stajich J."/>
            <person name="Grigoriev I.V."/>
            <person name="Mortensen U.H."/>
            <person name="De Vries R.P."/>
            <person name="Baker S.E."/>
            <person name="Andersen M.R."/>
        </authorList>
    </citation>
    <scope>NUCLEOTIDE SEQUENCE [LARGE SCALE GENOMIC DNA]</scope>
    <source>
        <strain evidence="1 2">CBS 209.92</strain>
    </source>
</reference>
<proteinExistence type="predicted"/>